<evidence type="ECO:0000256" key="2">
    <source>
        <dbReference type="SAM" id="MobiDB-lite"/>
    </source>
</evidence>
<dbReference type="PANTHER" id="PTHR32097">
    <property type="entry name" value="CAMP-BINDING PROTEIN 1-RELATED"/>
    <property type="match status" value="1"/>
</dbReference>
<evidence type="ECO:0000313" key="5">
    <source>
        <dbReference type="Proteomes" id="UP000050554"/>
    </source>
</evidence>
<reference evidence="4 5" key="1">
    <citation type="submission" date="2015-09" db="EMBL/GenBank/DDBJ databases">
        <title>Genome announcement of multiple Pseudomonas syringae strains.</title>
        <authorList>
            <person name="Thakur S."/>
            <person name="Wang P.W."/>
            <person name="Gong Y."/>
            <person name="Weir B.S."/>
            <person name="Guttman D.S."/>
        </authorList>
    </citation>
    <scope>NUCLEOTIDE SEQUENCE [LARGE SCALE GENOMIC DNA]</scope>
    <source>
        <strain evidence="4 5">ICMP3882</strain>
    </source>
</reference>
<dbReference type="PATRIC" id="fig|55398.3.peg.416"/>
<gene>
    <name evidence="4" type="ORF">ALO47_04442</name>
</gene>
<dbReference type="CDD" id="cd00198">
    <property type="entry name" value="vWFA"/>
    <property type="match status" value="1"/>
</dbReference>
<dbReference type="AlphaFoldDB" id="A0A0P9YWC9"/>
<keyword evidence="1" id="KW-0778">Tellurium resistance</keyword>
<dbReference type="InterPro" id="IPR002035">
    <property type="entry name" value="VWF_A"/>
</dbReference>
<comment type="caution">
    <text evidence="4">The sequence shown here is derived from an EMBL/GenBank/DDBJ whole genome shotgun (WGS) entry which is preliminary data.</text>
</comment>
<dbReference type="InterPro" id="IPR003325">
    <property type="entry name" value="TerD"/>
</dbReference>
<proteinExistence type="predicted"/>
<dbReference type="GO" id="GO:0046690">
    <property type="term" value="P:response to tellurium ion"/>
    <property type="evidence" value="ECO:0007669"/>
    <property type="project" value="UniProtKB-KW"/>
</dbReference>
<sequence>MGIRAHGWHRAQDRTGGRRRTGCGHRLPGGHDPDGRLRHPHGGRRHQVDAVRRRRHVLRQTHRPRHRVAAKPAVLASGRAHAGSRACGRGQKRTITSNLSSRAHGRPHRQGRNMLISQGQRIPLSTLIQGTDLTLSIAIKSAHVIDYVCFGVDAHGKLSDDRYMIFFNQPASPCSSVKQMNGGDFQLALSSLPASIDRLVFTASIDGAGVMSDIQASQFSIRENGTEVARCEFSGATFAAEKAIMVADIYRKNGEWRIASNLQGYNAGLDALVVHFGGEVAEAPAPAPAAPAKISLEKKIAAAAPQLVSLAKKAQVSLEKANLTDTRARVGLVLDASGSMNPQYTRGHVQEVVDRLIPLAVHFDDDGALDCWAFGAKPQQLSAVTLANFKDFIKTDHGGWKNWELGARVNDEPKAMRKVIDYYKQSGDKTPIYILFISDGGVHQDREISKLMVEAARLPIFWQFVGLGGRGYGILEKLDDMDGRVVDNCNFFALDRLDEVPEEKLYDLLMEEFPDWLKAAKGAGIL</sequence>
<dbReference type="Pfam" id="PF10138">
    <property type="entry name" value="vWA-TerF-like"/>
    <property type="match status" value="1"/>
</dbReference>
<dbReference type="EMBL" id="LJRF01000032">
    <property type="protein sequence ID" value="KPY50503.1"/>
    <property type="molecule type" value="Genomic_DNA"/>
</dbReference>
<dbReference type="PANTHER" id="PTHR32097:SF3">
    <property type="entry name" value="TELLURITE RESISTANCE PROTEIN"/>
    <property type="match status" value="1"/>
</dbReference>
<dbReference type="Pfam" id="PF02342">
    <property type="entry name" value="TerD"/>
    <property type="match status" value="1"/>
</dbReference>
<dbReference type="InterPro" id="IPR036465">
    <property type="entry name" value="vWFA_dom_sf"/>
</dbReference>
<feature type="region of interest" description="Disordered" evidence="2">
    <location>
        <begin position="61"/>
        <end position="93"/>
    </location>
</feature>
<dbReference type="SMART" id="SM00327">
    <property type="entry name" value="VWA"/>
    <property type="match status" value="1"/>
</dbReference>
<protein>
    <submittedName>
        <fullName evidence="4">Tellurium resistance protein</fullName>
    </submittedName>
</protein>
<evidence type="ECO:0000313" key="4">
    <source>
        <dbReference type="EMBL" id="KPY50503.1"/>
    </source>
</evidence>
<dbReference type="Proteomes" id="UP000050554">
    <property type="component" value="Unassembled WGS sequence"/>
</dbReference>
<feature type="region of interest" description="Disordered" evidence="2">
    <location>
        <begin position="1"/>
        <end position="49"/>
    </location>
</feature>
<dbReference type="InterPro" id="IPR019303">
    <property type="entry name" value="vWA_TerF_C"/>
</dbReference>
<dbReference type="Gene3D" id="2.60.60.30">
    <property type="entry name" value="sav2460 like domains"/>
    <property type="match status" value="1"/>
</dbReference>
<evidence type="ECO:0000256" key="1">
    <source>
        <dbReference type="ARBA" id="ARBA00022686"/>
    </source>
</evidence>
<dbReference type="CDD" id="cd06974">
    <property type="entry name" value="TerD_like"/>
    <property type="match status" value="1"/>
</dbReference>
<name>A0A0P9YWC9_PSESI</name>
<organism evidence="4 5">
    <name type="scientific">Pseudomonas syringae pv. ribicola</name>
    <dbReference type="NCBI Taxonomy" id="55398"/>
    <lineage>
        <taxon>Bacteria</taxon>
        <taxon>Pseudomonadati</taxon>
        <taxon>Pseudomonadota</taxon>
        <taxon>Gammaproteobacteria</taxon>
        <taxon>Pseudomonadales</taxon>
        <taxon>Pseudomonadaceae</taxon>
        <taxon>Pseudomonas</taxon>
    </lineage>
</organism>
<feature type="domain" description="VWFA" evidence="3">
    <location>
        <begin position="327"/>
        <end position="499"/>
    </location>
</feature>
<accession>A0A0P9YWC9</accession>
<dbReference type="SUPFAM" id="SSF53300">
    <property type="entry name" value="vWA-like"/>
    <property type="match status" value="1"/>
</dbReference>
<evidence type="ECO:0000259" key="3">
    <source>
        <dbReference type="SMART" id="SM00327"/>
    </source>
</evidence>
<dbReference type="Gene3D" id="3.40.50.410">
    <property type="entry name" value="von Willebrand factor, type A domain"/>
    <property type="match status" value="1"/>
</dbReference>
<dbReference type="InterPro" id="IPR051324">
    <property type="entry name" value="Stress/Tellurium_Resist"/>
</dbReference>